<dbReference type="KEGG" id="caj:CIG1485E_0920"/>
<evidence type="ECO:0000313" key="12">
    <source>
        <dbReference type="Proteomes" id="UP000028486"/>
    </source>
</evidence>
<feature type="domain" description="tRNA nucleotidyltransferase/poly(A) polymerase RNA and SrmB- binding" evidence="10">
    <location>
        <begin position="190"/>
        <end position="224"/>
    </location>
</feature>
<proteinExistence type="inferred from homology"/>
<dbReference type="SUPFAM" id="SSF81301">
    <property type="entry name" value="Nucleotidyltransferase"/>
    <property type="match status" value="1"/>
</dbReference>
<dbReference type="GO" id="GO:0046872">
    <property type="term" value="F:metal ion binding"/>
    <property type="evidence" value="ECO:0007669"/>
    <property type="project" value="UniProtKB-KW"/>
</dbReference>
<keyword evidence="3" id="KW-0819">tRNA processing</keyword>
<dbReference type="SUPFAM" id="SSF81891">
    <property type="entry name" value="Poly A polymerase C-terminal region-like"/>
    <property type="match status" value="1"/>
</dbReference>
<dbReference type="EC" id="2.7.7.72" evidence="11"/>
<dbReference type="PANTHER" id="PTHR46173">
    <property type="entry name" value="CCA TRNA NUCLEOTIDYLTRANSFERASE 1, MITOCHONDRIAL"/>
    <property type="match status" value="1"/>
</dbReference>
<dbReference type="Pfam" id="PF01743">
    <property type="entry name" value="PolyA_pol"/>
    <property type="match status" value="1"/>
</dbReference>
<dbReference type="OrthoDB" id="9805698at2"/>
<dbReference type="STRING" id="1244531.CIG2463D_0920"/>
<evidence type="ECO:0000259" key="9">
    <source>
        <dbReference type="Pfam" id="PF01743"/>
    </source>
</evidence>
<dbReference type="AlphaFoldDB" id="A0A076FAP2"/>
<gene>
    <name evidence="11" type="primary">cca</name>
    <name evidence="11" type="ORF">CIG1485E_0920</name>
</gene>
<dbReference type="RefSeq" id="WP_038454228.1">
    <property type="nucleotide sequence ID" value="NZ_CP009043.1"/>
</dbReference>
<dbReference type="InterPro" id="IPR043519">
    <property type="entry name" value="NT_sf"/>
</dbReference>
<dbReference type="GO" id="GO:0000166">
    <property type="term" value="F:nucleotide binding"/>
    <property type="evidence" value="ECO:0007669"/>
    <property type="project" value="UniProtKB-KW"/>
</dbReference>
<dbReference type="eggNOG" id="COG0617">
    <property type="taxonomic scope" value="Bacteria"/>
</dbReference>
<keyword evidence="5" id="KW-0479">Metal-binding</keyword>
<evidence type="ECO:0000256" key="3">
    <source>
        <dbReference type="ARBA" id="ARBA00022694"/>
    </source>
</evidence>
<dbReference type="InterPro" id="IPR032828">
    <property type="entry name" value="PolyA_RNA-bd"/>
</dbReference>
<dbReference type="Gene3D" id="1.10.3090.10">
    <property type="entry name" value="cca-adding enzyme, domain 2"/>
    <property type="match status" value="1"/>
</dbReference>
<keyword evidence="4 11" id="KW-0548">Nucleotidyltransferase</keyword>
<keyword evidence="2 8" id="KW-0808">Transferase</keyword>
<keyword evidence="12" id="KW-1185">Reference proteome</keyword>
<evidence type="ECO:0000256" key="4">
    <source>
        <dbReference type="ARBA" id="ARBA00022695"/>
    </source>
</evidence>
<protein>
    <submittedName>
        <fullName evidence="11">Multifunctional tRNA nucleotidyl transferase / 2'3'-cyclic phosphodiesterase / 2' nucleotidase/phosphatase</fullName>
        <ecNumber evidence="11">2.7.7.72</ecNumber>
    </submittedName>
</protein>
<evidence type="ECO:0000256" key="8">
    <source>
        <dbReference type="RuleBase" id="RU003953"/>
    </source>
</evidence>
<comment type="cofactor">
    <cofactor evidence="1">
        <name>Mg(2+)</name>
        <dbReference type="ChEBI" id="CHEBI:18420"/>
    </cofactor>
</comment>
<dbReference type="GO" id="GO:0004810">
    <property type="term" value="F:CCA tRNA nucleotidyltransferase activity"/>
    <property type="evidence" value="ECO:0007669"/>
    <property type="project" value="UniProtKB-EC"/>
</dbReference>
<dbReference type="GO" id="GO:0008033">
    <property type="term" value="P:tRNA processing"/>
    <property type="evidence" value="ECO:0007669"/>
    <property type="project" value="UniProtKB-KW"/>
</dbReference>
<evidence type="ECO:0000256" key="2">
    <source>
        <dbReference type="ARBA" id="ARBA00022679"/>
    </source>
</evidence>
<evidence type="ECO:0000259" key="10">
    <source>
        <dbReference type="Pfam" id="PF12627"/>
    </source>
</evidence>
<dbReference type="Proteomes" id="UP000028486">
    <property type="component" value="Chromosome"/>
</dbReference>
<dbReference type="GO" id="GO:0000049">
    <property type="term" value="F:tRNA binding"/>
    <property type="evidence" value="ECO:0007669"/>
    <property type="project" value="TreeGrafter"/>
</dbReference>
<evidence type="ECO:0000256" key="5">
    <source>
        <dbReference type="ARBA" id="ARBA00022723"/>
    </source>
</evidence>
<feature type="domain" description="Poly A polymerase head" evidence="9">
    <location>
        <begin position="30"/>
        <end position="150"/>
    </location>
</feature>
<evidence type="ECO:0000256" key="6">
    <source>
        <dbReference type="ARBA" id="ARBA00022741"/>
    </source>
</evidence>
<accession>A0A076FAP2</accession>
<dbReference type="EMBL" id="CP009043">
    <property type="protein sequence ID" value="AII14758.2"/>
    <property type="molecule type" value="Genomic_DNA"/>
</dbReference>
<dbReference type="InterPro" id="IPR002646">
    <property type="entry name" value="PolA_pol_head_dom"/>
</dbReference>
<name>A0A076FAP2_9BACT</name>
<comment type="similarity">
    <text evidence="8">Belongs to the tRNA nucleotidyltransferase/poly(A) polymerase family.</text>
</comment>
<organism evidence="11 12">
    <name type="scientific">Campylobacter iguaniorum</name>
    <dbReference type="NCBI Taxonomy" id="1244531"/>
    <lineage>
        <taxon>Bacteria</taxon>
        <taxon>Pseudomonadati</taxon>
        <taxon>Campylobacterota</taxon>
        <taxon>Epsilonproteobacteria</taxon>
        <taxon>Campylobacterales</taxon>
        <taxon>Campylobacteraceae</taxon>
        <taxon>Campylobacter</taxon>
    </lineage>
</organism>
<dbReference type="Gene3D" id="3.30.460.10">
    <property type="entry name" value="Beta Polymerase, domain 2"/>
    <property type="match status" value="1"/>
</dbReference>
<evidence type="ECO:0000256" key="1">
    <source>
        <dbReference type="ARBA" id="ARBA00001946"/>
    </source>
</evidence>
<dbReference type="CDD" id="cd05398">
    <property type="entry name" value="NT_ClassII-CCAase"/>
    <property type="match status" value="1"/>
</dbReference>
<reference evidence="12" key="1">
    <citation type="journal article" date="2014" name="Genome Announc.">
        <title>Complete Genome Sequence of Campylobacter iguaniorum Strain 1485ET, Isolated from a Bearded Dragon (Pogona vitticeps).</title>
        <authorList>
            <person name="Gilbert M.J."/>
            <person name="Miller W.G."/>
            <person name="Yee E."/>
            <person name="Kik M."/>
            <person name="Wagenaar J.A."/>
            <person name="Duim B."/>
        </authorList>
    </citation>
    <scope>NUCLEOTIDE SEQUENCE [LARGE SCALE GENOMIC DNA]</scope>
    <source>
        <strain evidence="12">1485E</strain>
    </source>
</reference>
<dbReference type="PANTHER" id="PTHR46173:SF1">
    <property type="entry name" value="CCA TRNA NUCLEOTIDYLTRANSFERASE 1, MITOCHONDRIAL"/>
    <property type="match status" value="1"/>
</dbReference>
<dbReference type="Pfam" id="PF12627">
    <property type="entry name" value="PolyA_pol_RNAbd"/>
    <property type="match status" value="1"/>
</dbReference>
<evidence type="ECO:0000256" key="7">
    <source>
        <dbReference type="ARBA" id="ARBA00022842"/>
    </source>
</evidence>
<keyword evidence="7" id="KW-0460">Magnesium</keyword>
<evidence type="ECO:0000313" key="11">
    <source>
        <dbReference type="EMBL" id="AII14758.2"/>
    </source>
</evidence>
<dbReference type="InterPro" id="IPR050264">
    <property type="entry name" value="Bact_CCA-adding_enz_type3_sf"/>
</dbReference>
<keyword evidence="8" id="KW-0694">RNA-binding</keyword>
<keyword evidence="6" id="KW-0547">Nucleotide-binding</keyword>
<sequence length="367" mass="42386">MQISNTALAISQNKEFISLRKLLKQHTKRAYFVGGYVRDTLQSLQSCDFDIEIYDISPEKFDTLMQSIGAKGVGKSYFVYKFGNFDLSLPRTESKNGIGHKAFNVEYCNDELLASKRRDFTINSMMINIFSGEVLDFWGGRADLKNRILRIVDEKSFSEDSLRVLRAVQFVARFGLKVDPKSLEIMQNIDINDLSKERIRLELEKLFAAKNQDLGINLLSDLGLDIKLFGAKFEPKFARLVKEHFKITKDNRTFLYDLINLYNLKNLPEIFSLSKEYKSVLNEPFFTKISKFDMLKVALNLPLCKWLGLNTKNRINLAKRLGFYETKFEPNVDIKSILSAGFSGENIKKEISRRQNLAIKNYLKDLK</sequence>